<dbReference type="NCBIfam" id="NF045889">
    <property type="entry name" value="ICE_Mbov_0396_TM"/>
    <property type="match status" value="1"/>
</dbReference>
<proteinExistence type="predicted"/>
<feature type="transmembrane region" description="Helical" evidence="2">
    <location>
        <begin position="329"/>
        <end position="358"/>
    </location>
</feature>
<evidence type="ECO:0000256" key="2">
    <source>
        <dbReference type="SAM" id="Phobius"/>
    </source>
</evidence>
<feature type="transmembrane region" description="Helical" evidence="2">
    <location>
        <begin position="161"/>
        <end position="182"/>
    </location>
</feature>
<sequence>MEIVYLGLLSTIFNAIFDAILSPVFKFLSSLLETVLGWLFDNILGPLLESVLWPIIESTLDLIFEIFAKIFYSILVSLLQIVDAMQNAFNIFAGIQSVTYRSYELPLIEMLFRVDTIQWAVLIITILGFCLTFVFAVLATARSMMELDSDNPRPVSKVLRATFQAMLRFALIPICCLFLITMSGRVLEGVNMALGGGESTFSRMIFVVASLDASKSAEFNISGTAKDGDTPVTPSTSIGINDSYRRPFYTGEKSYANLDQVESSFNFARFDYLVGYGASLFMLIIMAICLVNFICRIFEVLLLFIASPLFVSAMPLDDGEKFKAWQDMFVAKVFSGFGSVIAMEIYMLLCPVVMGGGISFVQSSTPEADYLIRLIFLLGGAWAVIKAGPTITQLLNYQAGAAEHEAANSVTSGIHDAVRLTGQLGSRVAGGIAGGIGKYRMERRNAREASDNRIAETLNRGSRAGGMSPKSKPLIGNKPGAGGIGAGGKKPGAGGSGAGGRKPGAGGSGAGARSQFKPGIKPAGAPKSSVSLASQRAKAASPGIKGAKAGSGVSRAALLGTLGSKGRITLNRTKGGTRYLGANFGKALTFGRDANNNFHARVLGVGYREGANGAADKISLPFVRLKRGDDGGFHVSKVKIGSALRFKRAETVTQNPDGTVSRQFGSMYCSDLKLGASLLKRRFDQDTGRVETLQKGFDYYGKNQDGEYVRTKREGFGFRAEYERTESGEYRKTHVDTWTTSSALSYDDEGRRRVDSTVTYGAFAQEEDGAFHPERHTVYQAYRPEEGQTIDVSSGSGPQTPPPAPSSEPQTPPPAPSSGPQTPPPAPSSEPQTPPPAPSRSPEPARERGQEQPPARQDQAEQHPAEESGTEERPRGSESHGEGEDR</sequence>
<feature type="transmembrane region" description="Helical" evidence="2">
    <location>
        <begin position="35"/>
        <end position="56"/>
    </location>
</feature>
<comment type="caution">
    <text evidence="3">The sequence shown here is derived from an EMBL/GenBank/DDBJ whole genome shotgun (WGS) entry which is preliminary data.</text>
</comment>
<feature type="transmembrane region" description="Helical" evidence="2">
    <location>
        <begin position="62"/>
        <end position="82"/>
    </location>
</feature>
<protein>
    <submittedName>
        <fullName evidence="3">Uncharacterized protein</fullName>
    </submittedName>
</protein>
<reference evidence="3" key="1">
    <citation type="journal article" date="2021" name="PeerJ">
        <title>Extensive microbial diversity within the chicken gut microbiome revealed by metagenomics and culture.</title>
        <authorList>
            <person name="Gilroy R."/>
            <person name="Ravi A."/>
            <person name="Getino M."/>
            <person name="Pursley I."/>
            <person name="Horton D.L."/>
            <person name="Alikhan N.F."/>
            <person name="Baker D."/>
            <person name="Gharbi K."/>
            <person name="Hall N."/>
            <person name="Watson M."/>
            <person name="Adriaenssens E.M."/>
            <person name="Foster-Nyarko E."/>
            <person name="Jarju S."/>
            <person name="Secka A."/>
            <person name="Antonio M."/>
            <person name="Oren A."/>
            <person name="Chaudhuri R.R."/>
            <person name="La Ragione R."/>
            <person name="Hildebrand F."/>
            <person name="Pallen M.J."/>
        </authorList>
    </citation>
    <scope>NUCLEOTIDE SEQUENCE</scope>
    <source>
        <strain evidence="3">CHK180-15479</strain>
    </source>
</reference>
<name>A0A9D2N0X3_9FIRM</name>
<evidence type="ECO:0000313" key="3">
    <source>
        <dbReference type="EMBL" id="HJC06775.1"/>
    </source>
</evidence>
<feature type="transmembrane region" description="Helical" evidence="2">
    <location>
        <begin position="300"/>
        <end position="317"/>
    </location>
</feature>
<keyword evidence="2" id="KW-0812">Transmembrane</keyword>
<dbReference type="EMBL" id="DWWT01000059">
    <property type="protein sequence ID" value="HJC06775.1"/>
    <property type="molecule type" value="Genomic_DNA"/>
</dbReference>
<keyword evidence="2" id="KW-0472">Membrane</keyword>
<feature type="compositionally biased region" description="Basic and acidic residues" evidence="1">
    <location>
        <begin position="443"/>
        <end position="454"/>
    </location>
</feature>
<dbReference type="Proteomes" id="UP000823910">
    <property type="component" value="Unassembled WGS sequence"/>
</dbReference>
<feature type="transmembrane region" description="Helical" evidence="2">
    <location>
        <begin position="273"/>
        <end position="294"/>
    </location>
</feature>
<feature type="transmembrane region" description="Helical" evidence="2">
    <location>
        <begin position="6"/>
        <end position="28"/>
    </location>
</feature>
<feature type="region of interest" description="Disordered" evidence="1">
    <location>
        <begin position="443"/>
        <end position="536"/>
    </location>
</feature>
<feature type="compositionally biased region" description="Gly residues" evidence="1">
    <location>
        <begin position="479"/>
        <end position="510"/>
    </location>
</feature>
<dbReference type="NCBIfam" id="NF045848">
    <property type="entry name" value="MMCAP2_0566_fam"/>
    <property type="match status" value="1"/>
</dbReference>
<evidence type="ECO:0000256" key="1">
    <source>
        <dbReference type="SAM" id="MobiDB-lite"/>
    </source>
</evidence>
<feature type="transmembrane region" description="Helical" evidence="2">
    <location>
        <begin position="370"/>
        <end position="388"/>
    </location>
</feature>
<feature type="region of interest" description="Disordered" evidence="1">
    <location>
        <begin position="788"/>
        <end position="886"/>
    </location>
</feature>
<organism evidence="3 4">
    <name type="scientific">Candidatus Enterocloster excrementipullorum</name>
    <dbReference type="NCBI Taxonomy" id="2838559"/>
    <lineage>
        <taxon>Bacteria</taxon>
        <taxon>Bacillati</taxon>
        <taxon>Bacillota</taxon>
        <taxon>Clostridia</taxon>
        <taxon>Lachnospirales</taxon>
        <taxon>Lachnospiraceae</taxon>
        <taxon>Enterocloster</taxon>
    </lineage>
</organism>
<evidence type="ECO:0000313" key="4">
    <source>
        <dbReference type="Proteomes" id="UP000823910"/>
    </source>
</evidence>
<dbReference type="AlphaFoldDB" id="A0A9D2N0X3"/>
<feature type="compositionally biased region" description="Pro residues" evidence="1">
    <location>
        <begin position="799"/>
        <end position="841"/>
    </location>
</feature>
<feature type="transmembrane region" description="Helical" evidence="2">
    <location>
        <begin position="119"/>
        <end position="141"/>
    </location>
</feature>
<gene>
    <name evidence="3" type="ORF">H9704_11590</name>
</gene>
<feature type="compositionally biased region" description="Basic and acidic residues" evidence="1">
    <location>
        <begin position="858"/>
        <end position="886"/>
    </location>
</feature>
<keyword evidence="2" id="KW-1133">Transmembrane helix</keyword>
<reference evidence="3" key="2">
    <citation type="submission" date="2021-04" db="EMBL/GenBank/DDBJ databases">
        <authorList>
            <person name="Gilroy R."/>
        </authorList>
    </citation>
    <scope>NUCLEOTIDE SEQUENCE</scope>
    <source>
        <strain evidence="3">CHK180-15479</strain>
    </source>
</reference>
<accession>A0A9D2N0X3</accession>